<proteinExistence type="predicted"/>
<organism evidence="2 3">
    <name type="scientific">Populus trichocarpa</name>
    <name type="common">Western balsam poplar</name>
    <name type="synonym">Populus balsamifera subsp. trichocarpa</name>
    <dbReference type="NCBI Taxonomy" id="3694"/>
    <lineage>
        <taxon>Eukaryota</taxon>
        <taxon>Viridiplantae</taxon>
        <taxon>Streptophyta</taxon>
        <taxon>Embryophyta</taxon>
        <taxon>Tracheophyta</taxon>
        <taxon>Spermatophyta</taxon>
        <taxon>Magnoliopsida</taxon>
        <taxon>eudicotyledons</taxon>
        <taxon>Gunneridae</taxon>
        <taxon>Pentapetalae</taxon>
        <taxon>rosids</taxon>
        <taxon>fabids</taxon>
        <taxon>Malpighiales</taxon>
        <taxon>Salicaceae</taxon>
        <taxon>Saliceae</taxon>
        <taxon>Populus</taxon>
    </lineage>
</organism>
<sequence>MKGRGAGDQKKKERAGRVGELAKRRGATRGLPRRSPILVLLSPKHVSLWSSDGIPCISAGMIAPVSPCTCNSYQRFEGVREEDRRVMAGVAAVRAPPAWGSATGTLERASSLHARTLAHKGHNPSDCA</sequence>
<feature type="region of interest" description="Disordered" evidence="1">
    <location>
        <begin position="1"/>
        <end position="29"/>
    </location>
</feature>
<protein>
    <submittedName>
        <fullName evidence="2">Uncharacterized protein</fullName>
    </submittedName>
</protein>
<evidence type="ECO:0000256" key="1">
    <source>
        <dbReference type="SAM" id="MobiDB-lite"/>
    </source>
</evidence>
<evidence type="ECO:0000313" key="3">
    <source>
        <dbReference type="Proteomes" id="UP000006729"/>
    </source>
</evidence>
<evidence type="ECO:0000313" key="2">
    <source>
        <dbReference type="EMBL" id="PNS95625.1"/>
    </source>
</evidence>
<feature type="compositionally biased region" description="Basic and acidic residues" evidence="1">
    <location>
        <begin position="1"/>
        <end position="23"/>
    </location>
</feature>
<gene>
    <name evidence="2" type="ORF">POPTR_017G069000</name>
</gene>
<reference evidence="2 3" key="1">
    <citation type="journal article" date="2006" name="Science">
        <title>The genome of black cottonwood, Populus trichocarpa (Torr. &amp; Gray).</title>
        <authorList>
            <person name="Tuskan G.A."/>
            <person name="Difazio S."/>
            <person name="Jansson S."/>
            <person name="Bohlmann J."/>
            <person name="Grigoriev I."/>
            <person name="Hellsten U."/>
            <person name="Putnam N."/>
            <person name="Ralph S."/>
            <person name="Rombauts S."/>
            <person name="Salamov A."/>
            <person name="Schein J."/>
            <person name="Sterck L."/>
            <person name="Aerts A."/>
            <person name="Bhalerao R.R."/>
            <person name="Bhalerao R.P."/>
            <person name="Blaudez D."/>
            <person name="Boerjan W."/>
            <person name="Brun A."/>
            <person name="Brunner A."/>
            <person name="Busov V."/>
            <person name="Campbell M."/>
            <person name="Carlson J."/>
            <person name="Chalot M."/>
            <person name="Chapman J."/>
            <person name="Chen G.L."/>
            <person name="Cooper D."/>
            <person name="Coutinho P.M."/>
            <person name="Couturier J."/>
            <person name="Covert S."/>
            <person name="Cronk Q."/>
            <person name="Cunningham R."/>
            <person name="Davis J."/>
            <person name="Degroeve S."/>
            <person name="Dejardin A."/>
            <person name="Depamphilis C."/>
            <person name="Detter J."/>
            <person name="Dirks B."/>
            <person name="Dubchak I."/>
            <person name="Duplessis S."/>
            <person name="Ehlting J."/>
            <person name="Ellis B."/>
            <person name="Gendler K."/>
            <person name="Goodstein D."/>
            <person name="Gribskov M."/>
            <person name="Grimwood J."/>
            <person name="Groover A."/>
            <person name="Gunter L."/>
            <person name="Hamberger B."/>
            <person name="Heinze B."/>
            <person name="Helariutta Y."/>
            <person name="Henrissat B."/>
            <person name="Holligan D."/>
            <person name="Holt R."/>
            <person name="Huang W."/>
            <person name="Islam-Faridi N."/>
            <person name="Jones S."/>
            <person name="Jones-Rhoades M."/>
            <person name="Jorgensen R."/>
            <person name="Joshi C."/>
            <person name="Kangasjarvi J."/>
            <person name="Karlsson J."/>
            <person name="Kelleher C."/>
            <person name="Kirkpatrick R."/>
            <person name="Kirst M."/>
            <person name="Kohler A."/>
            <person name="Kalluri U."/>
            <person name="Larimer F."/>
            <person name="Leebens-Mack J."/>
            <person name="Leple J.C."/>
            <person name="Locascio P."/>
            <person name="Lou Y."/>
            <person name="Lucas S."/>
            <person name="Martin F."/>
            <person name="Montanini B."/>
            <person name="Napoli C."/>
            <person name="Nelson D.R."/>
            <person name="Nelson C."/>
            <person name="Nieminen K."/>
            <person name="Nilsson O."/>
            <person name="Pereda V."/>
            <person name="Peter G."/>
            <person name="Philippe R."/>
            <person name="Pilate G."/>
            <person name="Poliakov A."/>
            <person name="Razumovskaya J."/>
            <person name="Richardson P."/>
            <person name="Rinaldi C."/>
            <person name="Ritland K."/>
            <person name="Rouze P."/>
            <person name="Ryaboy D."/>
            <person name="Schmutz J."/>
            <person name="Schrader J."/>
            <person name="Segerman B."/>
            <person name="Shin H."/>
            <person name="Siddiqui A."/>
            <person name="Sterky F."/>
            <person name="Terry A."/>
            <person name="Tsai C.J."/>
            <person name="Uberbacher E."/>
            <person name="Unneberg P."/>
            <person name="Vahala J."/>
            <person name="Wall K."/>
            <person name="Wessler S."/>
            <person name="Yang G."/>
            <person name="Yin T."/>
            <person name="Douglas C."/>
            <person name="Marra M."/>
            <person name="Sandberg G."/>
            <person name="Van de Peer Y."/>
            <person name="Rokhsar D."/>
        </authorList>
    </citation>
    <scope>NUCLEOTIDE SEQUENCE [LARGE SCALE GENOMIC DNA]</scope>
    <source>
        <strain evidence="3">cv. Nisqually</strain>
    </source>
</reference>
<accession>A0A2K1X4C4</accession>
<dbReference type="EMBL" id="CM009306">
    <property type="protein sequence ID" value="PNS95625.1"/>
    <property type="molecule type" value="Genomic_DNA"/>
</dbReference>
<name>A0A2K1X4C4_POPTR</name>
<dbReference type="InParanoid" id="A0A2K1X4C4"/>
<dbReference type="AlphaFoldDB" id="A0A2K1X4C4"/>
<keyword evidence="3" id="KW-1185">Reference proteome</keyword>
<dbReference type="Proteomes" id="UP000006729">
    <property type="component" value="Chromosome 17"/>
</dbReference>